<dbReference type="OrthoDB" id="47801at2759"/>
<reference evidence="1" key="1">
    <citation type="submission" date="2022-05" db="EMBL/GenBank/DDBJ databases">
        <title>The Musa troglodytarum L. genome provides insights into the mechanism of non-climacteric behaviour and enrichment of carotenoids.</title>
        <authorList>
            <person name="Wang J."/>
        </authorList>
    </citation>
    <scope>NUCLEOTIDE SEQUENCE</scope>
    <source>
        <tissue evidence="1">Leaf</tissue>
    </source>
</reference>
<dbReference type="Proteomes" id="UP001055439">
    <property type="component" value="Chromosome 8"/>
</dbReference>
<proteinExistence type="predicted"/>
<gene>
    <name evidence="1" type="ORF">MUK42_33910</name>
</gene>
<evidence type="ECO:0000313" key="2">
    <source>
        <dbReference type="Proteomes" id="UP001055439"/>
    </source>
</evidence>
<dbReference type="AlphaFoldDB" id="A0A9E7HJJ4"/>
<name>A0A9E7HJJ4_9LILI</name>
<sequence>MARWAGFGEGPGLCAERPSFFSFSLTASSSSFHGSGIRAVAGIGIFDHDAQWLFYNGKISFGSN</sequence>
<dbReference type="EMBL" id="CP097510">
    <property type="protein sequence ID" value="URE35771.1"/>
    <property type="molecule type" value="Genomic_DNA"/>
</dbReference>
<organism evidence="1 2">
    <name type="scientific">Musa troglodytarum</name>
    <name type="common">fe'i banana</name>
    <dbReference type="NCBI Taxonomy" id="320322"/>
    <lineage>
        <taxon>Eukaryota</taxon>
        <taxon>Viridiplantae</taxon>
        <taxon>Streptophyta</taxon>
        <taxon>Embryophyta</taxon>
        <taxon>Tracheophyta</taxon>
        <taxon>Spermatophyta</taxon>
        <taxon>Magnoliopsida</taxon>
        <taxon>Liliopsida</taxon>
        <taxon>Zingiberales</taxon>
        <taxon>Musaceae</taxon>
        <taxon>Musa</taxon>
    </lineage>
</organism>
<accession>A0A9E7HJJ4</accession>
<protein>
    <submittedName>
        <fullName evidence="1">Uncharacterized protein</fullName>
    </submittedName>
</protein>
<evidence type="ECO:0000313" key="1">
    <source>
        <dbReference type="EMBL" id="URE35771.1"/>
    </source>
</evidence>
<keyword evidence="2" id="KW-1185">Reference proteome</keyword>